<accession>A0A850TFZ1</accession>
<gene>
    <name evidence="1" type="ORF">HXW94_15585</name>
</gene>
<dbReference type="AlphaFoldDB" id="A0A850TFZ1"/>
<keyword evidence="2" id="KW-1185">Reference proteome</keyword>
<name>A0A850TFZ1_9BACT</name>
<proteinExistence type="predicted"/>
<protein>
    <submittedName>
        <fullName evidence="1">Uncharacterized protein</fullName>
    </submittedName>
</protein>
<reference evidence="1 2" key="1">
    <citation type="submission" date="2020-06" db="EMBL/GenBank/DDBJ databases">
        <title>High-quality draft genome of sulfate reducer Desulfobacter latus type strain AcrS2 isolated from marine sediment.</title>
        <authorList>
            <person name="Hoppe M."/>
            <person name="Larsen C.K."/>
            <person name="Marshall I.P.G."/>
            <person name="Schramm A."/>
            <person name="Marietou A.G."/>
        </authorList>
    </citation>
    <scope>NUCLEOTIDE SEQUENCE [LARGE SCALE GENOMIC DNA]</scope>
    <source>
        <strain evidence="1 2">AcRS2</strain>
    </source>
</reference>
<comment type="caution">
    <text evidence="1">The sequence shown here is derived from an EMBL/GenBank/DDBJ whole genome shotgun (WGS) entry which is preliminary data.</text>
</comment>
<sequence length="94" mass="10431">MEKCPACRALVSPGQTVCRRCKTDLSVLLNMETQAQMHRDRALAAFERQAFEEMFYHAKRSAGLINTPDAIRLMAGAAVLAGRYETALNLGMEI</sequence>
<dbReference type="RefSeq" id="WP_178367838.1">
    <property type="nucleotide sequence ID" value="NZ_JACADJ010000073.1"/>
</dbReference>
<evidence type="ECO:0000313" key="1">
    <source>
        <dbReference type="EMBL" id="NWH06386.1"/>
    </source>
</evidence>
<evidence type="ECO:0000313" key="2">
    <source>
        <dbReference type="Proteomes" id="UP000553343"/>
    </source>
</evidence>
<dbReference type="Proteomes" id="UP000553343">
    <property type="component" value="Unassembled WGS sequence"/>
</dbReference>
<dbReference type="EMBL" id="JACADJ010000073">
    <property type="protein sequence ID" value="NWH06386.1"/>
    <property type="molecule type" value="Genomic_DNA"/>
</dbReference>
<organism evidence="1 2">
    <name type="scientific">Desulfobacter latus</name>
    <dbReference type="NCBI Taxonomy" id="2292"/>
    <lineage>
        <taxon>Bacteria</taxon>
        <taxon>Pseudomonadati</taxon>
        <taxon>Thermodesulfobacteriota</taxon>
        <taxon>Desulfobacteria</taxon>
        <taxon>Desulfobacterales</taxon>
        <taxon>Desulfobacteraceae</taxon>
        <taxon>Desulfobacter</taxon>
    </lineage>
</organism>